<dbReference type="Proteomes" id="UP000515237">
    <property type="component" value="Plasmid unnamed2"/>
</dbReference>
<name>A0A7G7G2F7_9BACT</name>
<evidence type="ECO:0008006" key="3">
    <source>
        <dbReference type="Google" id="ProtNLM"/>
    </source>
</evidence>
<keyword evidence="2" id="KW-1185">Reference proteome</keyword>
<organism evidence="1 2">
    <name type="scientific">Adhaeribacter swui</name>
    <dbReference type="NCBI Taxonomy" id="2086471"/>
    <lineage>
        <taxon>Bacteria</taxon>
        <taxon>Pseudomonadati</taxon>
        <taxon>Bacteroidota</taxon>
        <taxon>Cytophagia</taxon>
        <taxon>Cytophagales</taxon>
        <taxon>Hymenobacteraceae</taxon>
        <taxon>Adhaeribacter</taxon>
    </lineage>
</organism>
<accession>A0A7G7G2F7</accession>
<dbReference type="RefSeq" id="WP_185270007.1">
    <property type="nucleotide sequence ID" value="NZ_CP055155.1"/>
</dbReference>
<sequence>MNAEDTINKKFEKAKLLFDEGLIQEFKDLFDIIPYSVVARKLNTNNVRFKAKLEDPLNLKLGELRTISELLNVDAAALFSLAIRDKSVNKEPV</sequence>
<keyword evidence="1" id="KW-0614">Plasmid</keyword>
<dbReference type="KEGG" id="aswu:HUW51_00875"/>
<proteinExistence type="predicted"/>
<protein>
    <recommendedName>
        <fullName evidence="3">XRE family transcriptional regulator</fullName>
    </recommendedName>
</protein>
<dbReference type="EMBL" id="CP055155">
    <property type="protein sequence ID" value="QNF31341.1"/>
    <property type="molecule type" value="Genomic_DNA"/>
</dbReference>
<evidence type="ECO:0000313" key="1">
    <source>
        <dbReference type="EMBL" id="QNF31341.1"/>
    </source>
</evidence>
<geneLocation type="plasmid" evidence="1 2">
    <name>unnamed2</name>
</geneLocation>
<gene>
    <name evidence="1" type="ORF">HUW51_00875</name>
</gene>
<reference evidence="1 2" key="1">
    <citation type="journal article" date="2018" name="Int. J. Syst. Evol. Microbiol.">
        <title>Adhaeribacter swui sp. nov., isolated from wet mud.</title>
        <authorList>
            <person name="Kim D.U."/>
            <person name="Kim K.W."/>
            <person name="Kang M.S."/>
            <person name="Kim J.Y."/>
            <person name="Jang J.H."/>
            <person name="Kim M.K."/>
        </authorList>
    </citation>
    <scope>NUCLEOTIDE SEQUENCE [LARGE SCALE GENOMIC DNA]</scope>
    <source>
        <strain evidence="1 2">KCTC 52873</strain>
        <plasmid evidence="1">unnamed2</plasmid>
    </source>
</reference>
<dbReference type="AlphaFoldDB" id="A0A7G7G2F7"/>
<evidence type="ECO:0000313" key="2">
    <source>
        <dbReference type="Proteomes" id="UP000515237"/>
    </source>
</evidence>